<dbReference type="Pfam" id="PF00106">
    <property type="entry name" value="adh_short"/>
    <property type="match status" value="1"/>
</dbReference>
<dbReference type="EMBL" id="KV875093">
    <property type="protein sequence ID" value="OIW35122.1"/>
    <property type="molecule type" value="Genomic_DNA"/>
</dbReference>
<dbReference type="PANTHER" id="PTHR24322:SF736">
    <property type="entry name" value="RETINOL DEHYDROGENASE 10"/>
    <property type="match status" value="1"/>
</dbReference>
<feature type="compositionally biased region" description="Low complexity" evidence="3">
    <location>
        <begin position="188"/>
        <end position="197"/>
    </location>
</feature>
<keyword evidence="5" id="KW-1185">Reference proteome</keyword>
<dbReference type="PRINTS" id="PR00081">
    <property type="entry name" value="GDHRDH"/>
</dbReference>
<evidence type="ECO:0000256" key="2">
    <source>
        <dbReference type="ARBA" id="ARBA00023002"/>
    </source>
</evidence>
<dbReference type="Gene3D" id="3.40.50.720">
    <property type="entry name" value="NAD(P)-binding Rossmann-like Domain"/>
    <property type="match status" value="2"/>
</dbReference>
<evidence type="ECO:0000313" key="5">
    <source>
        <dbReference type="Proteomes" id="UP000182658"/>
    </source>
</evidence>
<dbReference type="OrthoDB" id="10253736at2759"/>
<dbReference type="AlphaFoldDB" id="A0A1J7K4J1"/>
<gene>
    <name evidence="4" type="ORF">CONLIGDRAFT_710355</name>
</gene>
<evidence type="ECO:0000313" key="4">
    <source>
        <dbReference type="EMBL" id="OIW35122.1"/>
    </source>
</evidence>
<dbReference type="InterPro" id="IPR036291">
    <property type="entry name" value="NAD(P)-bd_dom_sf"/>
</dbReference>
<proteinExistence type="inferred from homology"/>
<dbReference type="InParanoid" id="A0A1J7K4J1"/>
<feature type="region of interest" description="Disordered" evidence="3">
    <location>
        <begin position="345"/>
        <end position="365"/>
    </location>
</feature>
<dbReference type="SUPFAM" id="SSF51735">
    <property type="entry name" value="NAD(P)-binding Rossmann-fold domains"/>
    <property type="match status" value="1"/>
</dbReference>
<comment type="similarity">
    <text evidence="1">Belongs to the short-chain dehydrogenases/reductases (SDR) family.</text>
</comment>
<evidence type="ECO:0000256" key="1">
    <source>
        <dbReference type="ARBA" id="ARBA00006484"/>
    </source>
</evidence>
<name>A0A1J7K4J1_9PEZI</name>
<organism evidence="4 5">
    <name type="scientific">Coniochaeta ligniaria NRRL 30616</name>
    <dbReference type="NCBI Taxonomy" id="1408157"/>
    <lineage>
        <taxon>Eukaryota</taxon>
        <taxon>Fungi</taxon>
        <taxon>Dikarya</taxon>
        <taxon>Ascomycota</taxon>
        <taxon>Pezizomycotina</taxon>
        <taxon>Sordariomycetes</taxon>
        <taxon>Sordariomycetidae</taxon>
        <taxon>Coniochaetales</taxon>
        <taxon>Coniochaetaceae</taxon>
        <taxon>Coniochaeta</taxon>
    </lineage>
</organism>
<feature type="region of interest" description="Disordered" evidence="3">
    <location>
        <begin position="188"/>
        <end position="210"/>
    </location>
</feature>
<dbReference type="Proteomes" id="UP000182658">
    <property type="component" value="Unassembled WGS sequence"/>
</dbReference>
<keyword evidence="2" id="KW-0560">Oxidoreductase</keyword>
<reference evidence="4 5" key="1">
    <citation type="submission" date="2016-10" db="EMBL/GenBank/DDBJ databases">
        <title>Draft genome sequence of Coniochaeta ligniaria NRRL30616, a lignocellulolytic fungus for bioabatement of inhibitors in plant biomass hydrolysates.</title>
        <authorList>
            <consortium name="DOE Joint Genome Institute"/>
            <person name="Jimenez D.J."/>
            <person name="Hector R.E."/>
            <person name="Riley R."/>
            <person name="Sun H."/>
            <person name="Grigoriev I.V."/>
            <person name="Van Elsas J.D."/>
            <person name="Nichols N.N."/>
        </authorList>
    </citation>
    <scope>NUCLEOTIDE SEQUENCE [LARGE SCALE GENOMIC DNA]</scope>
    <source>
        <strain evidence="4 5">NRRL 30616</strain>
    </source>
</reference>
<dbReference type="InterPro" id="IPR002347">
    <property type="entry name" value="SDR_fam"/>
</dbReference>
<sequence length="365" mass="39434">MPVHKGLLPREGFTADVLLRLLGKTALNPALLLPLLLLARLTKRGQALSILHPTAHRRLKTLFYLSLARWLNTHLSRRAINNHVHDTYVWPSEIALVTGGAAGIGAHIAQLLCHHGLTVVVLDIQPLSYPPPPNLHYYTCDITSPATLSRVAATVRSEVGPPTILINNAGVARGKTILSSSERDVRFTFEPPTTTRSSRSRPSRPGWRRRAWSTTAASKAAAQALHEGLAAELVVRYGAPRVRTVLVNQGHVATALFEGYGDESPRFVAPTLEAETVAEAVVGQVLRGESGTVVVPGLLGGVLGGVRGWPLWAQHGLRVRLGGLMVGFRGRQVVGDLDGFYDRREREGREDGAGESAVLVPEVTK</sequence>
<protein>
    <submittedName>
        <fullName evidence="4">NAD(P)-binding protein</fullName>
    </submittedName>
</protein>
<accession>A0A1J7K4J1</accession>
<dbReference type="STRING" id="1408157.A0A1J7K4J1"/>
<feature type="compositionally biased region" description="Basic residues" evidence="3">
    <location>
        <begin position="198"/>
        <end position="210"/>
    </location>
</feature>
<evidence type="ECO:0000256" key="3">
    <source>
        <dbReference type="SAM" id="MobiDB-lite"/>
    </source>
</evidence>
<dbReference type="GO" id="GO:0016616">
    <property type="term" value="F:oxidoreductase activity, acting on the CH-OH group of donors, NAD or NADP as acceptor"/>
    <property type="evidence" value="ECO:0007669"/>
    <property type="project" value="TreeGrafter"/>
</dbReference>
<dbReference type="PANTHER" id="PTHR24322">
    <property type="entry name" value="PKSB"/>
    <property type="match status" value="1"/>
</dbReference>